<dbReference type="PANTHER" id="PTHR22599">
    <property type="entry name" value="MPS ONE BINDER KINASE ACTIVATOR-LIKE MOB"/>
    <property type="match status" value="1"/>
</dbReference>
<feature type="binding site" evidence="1">
    <location>
        <position position="164"/>
    </location>
    <ligand>
        <name>Zn(2+)</name>
        <dbReference type="ChEBI" id="CHEBI:29105"/>
    </ligand>
</feature>
<dbReference type="Gene3D" id="1.20.140.30">
    <property type="entry name" value="MOB kinase activator"/>
    <property type="match status" value="1"/>
</dbReference>
<dbReference type="SUPFAM" id="SSF101152">
    <property type="entry name" value="Mob1/phocein"/>
    <property type="match status" value="1"/>
</dbReference>
<reference evidence="3" key="1">
    <citation type="journal article" date="2018" name="Nat. Microbiol.">
        <title>Leveraging single-cell genomics to expand the fungal tree of life.</title>
        <authorList>
            <person name="Ahrendt S.R."/>
            <person name="Quandt C.A."/>
            <person name="Ciobanu D."/>
            <person name="Clum A."/>
            <person name="Salamov A."/>
            <person name="Andreopoulos B."/>
            <person name="Cheng J.F."/>
            <person name="Woyke T."/>
            <person name="Pelin A."/>
            <person name="Henrissat B."/>
            <person name="Reynolds N.K."/>
            <person name="Benny G.L."/>
            <person name="Smith M.E."/>
            <person name="James T.Y."/>
            <person name="Grigoriev I.V."/>
        </authorList>
    </citation>
    <scope>NUCLEOTIDE SEQUENCE [LARGE SCALE GENOMIC DNA]</scope>
</reference>
<sequence length="216" mass="24814">MSNFLNKLTIKNKVKRPTTPTYRPAFLSEPYVNTYIVKGNFKTVVALPRGVDENEWLAANTCDFFNHLNLFYGAIADYCTTRECPSMSAGQGTEFTWTDASKKSLKLAAPTYVDYVMSWVQNLIDSEDVFPTKTDHGFGQDFILTVRAIFKQLHRIFAHLYYSHYEQILGLHSEGHLNSLYAHFIVFSREFDLLDKKELSVMADLVSEMEAANRLR</sequence>
<keyword evidence="3" id="KW-1185">Reference proteome</keyword>
<gene>
    <name evidence="2" type="ORF">BJ684DRAFT_19244</name>
</gene>
<organism evidence="2 3">
    <name type="scientific">Piptocephalis cylindrospora</name>
    <dbReference type="NCBI Taxonomy" id="1907219"/>
    <lineage>
        <taxon>Eukaryota</taxon>
        <taxon>Fungi</taxon>
        <taxon>Fungi incertae sedis</taxon>
        <taxon>Zoopagomycota</taxon>
        <taxon>Zoopagomycotina</taxon>
        <taxon>Zoopagomycetes</taxon>
        <taxon>Zoopagales</taxon>
        <taxon>Piptocephalidaceae</taxon>
        <taxon>Piptocephalis</taxon>
    </lineage>
</organism>
<dbReference type="OrthoDB" id="8170117at2759"/>
<feature type="binding site" evidence="1">
    <location>
        <position position="84"/>
    </location>
    <ligand>
        <name>Zn(2+)</name>
        <dbReference type="ChEBI" id="CHEBI:29105"/>
    </ligand>
</feature>
<name>A0A4V1IYF1_9FUNG</name>
<evidence type="ECO:0000256" key="1">
    <source>
        <dbReference type="PIRSR" id="PIRSR605301-1"/>
    </source>
</evidence>
<dbReference type="SMART" id="SM01388">
    <property type="entry name" value="Mob1_phocein"/>
    <property type="match status" value="1"/>
</dbReference>
<dbReference type="EMBL" id="KZ987848">
    <property type="protein sequence ID" value="RKP14339.1"/>
    <property type="molecule type" value="Genomic_DNA"/>
</dbReference>
<feature type="binding site" evidence="1">
    <location>
        <position position="79"/>
    </location>
    <ligand>
        <name>Zn(2+)</name>
        <dbReference type="ChEBI" id="CHEBI:29105"/>
    </ligand>
</feature>
<protein>
    <submittedName>
        <fullName evidence="2">Mob1 phocein</fullName>
    </submittedName>
</protein>
<dbReference type="Pfam" id="PF03637">
    <property type="entry name" value="Mob1_phocein"/>
    <property type="match status" value="1"/>
</dbReference>
<proteinExistence type="predicted"/>
<accession>A0A4V1IYF1</accession>
<dbReference type="Proteomes" id="UP000267251">
    <property type="component" value="Unassembled WGS sequence"/>
</dbReference>
<feature type="binding site" evidence="1">
    <location>
        <position position="159"/>
    </location>
    <ligand>
        <name>Zn(2+)</name>
        <dbReference type="ChEBI" id="CHEBI:29105"/>
    </ligand>
</feature>
<evidence type="ECO:0000313" key="2">
    <source>
        <dbReference type="EMBL" id="RKP14339.1"/>
    </source>
</evidence>
<keyword evidence="1" id="KW-0862">Zinc</keyword>
<evidence type="ECO:0000313" key="3">
    <source>
        <dbReference type="Proteomes" id="UP000267251"/>
    </source>
</evidence>
<dbReference type="InterPro" id="IPR036703">
    <property type="entry name" value="MOB_kinase_act_sf"/>
</dbReference>
<keyword evidence="1" id="KW-0479">Metal-binding</keyword>
<dbReference type="AlphaFoldDB" id="A0A4V1IYF1"/>
<dbReference type="InterPro" id="IPR005301">
    <property type="entry name" value="MOB_kinase_act_fam"/>
</dbReference>